<dbReference type="Pfam" id="PF00109">
    <property type="entry name" value="ketoacyl-synt"/>
    <property type="match status" value="1"/>
</dbReference>
<proteinExistence type="predicted"/>
<dbReference type="SUPFAM" id="SSF52151">
    <property type="entry name" value="FabD/lysophospholipase-like"/>
    <property type="match status" value="1"/>
</dbReference>
<comment type="catalytic activity">
    <reaction evidence="31">
        <text>(2E)-dodecenoyl-[ACP] + NADPH + H(+) = dodecanoyl-[ACP] + NADP(+)</text>
        <dbReference type="Rhea" id="RHEA:41880"/>
        <dbReference type="Rhea" id="RHEA-COMP:9643"/>
        <dbReference type="Rhea" id="RHEA-COMP:9644"/>
        <dbReference type="ChEBI" id="CHEBI:15378"/>
        <dbReference type="ChEBI" id="CHEBI:57783"/>
        <dbReference type="ChEBI" id="CHEBI:58349"/>
        <dbReference type="ChEBI" id="CHEBI:65264"/>
        <dbReference type="ChEBI" id="CHEBI:78472"/>
    </reaction>
    <physiologicalReaction direction="left-to-right" evidence="31">
        <dbReference type="Rhea" id="RHEA:41881"/>
    </physiologicalReaction>
</comment>
<comment type="catalytic activity">
    <reaction evidence="47">
        <text>(2E)-decenoyl-[ACP] + NADPH + H(+) = decanoyl-[ACP] + NADP(+)</text>
        <dbReference type="Rhea" id="RHEA:41864"/>
        <dbReference type="Rhea" id="RHEA-COMP:9639"/>
        <dbReference type="Rhea" id="RHEA-COMP:9640"/>
        <dbReference type="ChEBI" id="CHEBI:15378"/>
        <dbReference type="ChEBI" id="CHEBI:57783"/>
        <dbReference type="ChEBI" id="CHEBI:58349"/>
        <dbReference type="ChEBI" id="CHEBI:78467"/>
        <dbReference type="ChEBI" id="CHEBI:78468"/>
    </reaction>
    <physiologicalReaction direction="left-to-right" evidence="47">
        <dbReference type="Rhea" id="RHEA:41865"/>
    </physiologicalReaction>
</comment>
<name>E2B583_HARSA</name>
<evidence type="ECO:0000256" key="14">
    <source>
        <dbReference type="ARBA" id="ARBA00023398"/>
    </source>
</evidence>
<dbReference type="InterPro" id="IPR020841">
    <property type="entry name" value="PKS_Beta-ketoAc_synthase_dom"/>
</dbReference>
<evidence type="ECO:0000259" key="51">
    <source>
        <dbReference type="PROSITE" id="PS52019"/>
    </source>
</evidence>
<dbReference type="STRING" id="610380.E2B583"/>
<comment type="catalytic activity">
    <reaction evidence="23">
        <text>tetradecanoyl-[ACP] + malonyl-[ACP] + H(+) = 3-oxohexadecanoyl-[ACP] + holo-[ACP] + CO2</text>
        <dbReference type="Rhea" id="RHEA:41900"/>
        <dbReference type="Rhea" id="RHEA-COMP:9623"/>
        <dbReference type="Rhea" id="RHEA-COMP:9648"/>
        <dbReference type="Rhea" id="RHEA-COMP:9649"/>
        <dbReference type="Rhea" id="RHEA-COMP:9685"/>
        <dbReference type="ChEBI" id="CHEBI:15378"/>
        <dbReference type="ChEBI" id="CHEBI:16526"/>
        <dbReference type="ChEBI" id="CHEBI:64479"/>
        <dbReference type="ChEBI" id="CHEBI:78449"/>
        <dbReference type="ChEBI" id="CHEBI:78477"/>
        <dbReference type="ChEBI" id="CHEBI:78478"/>
    </reaction>
    <physiologicalReaction direction="left-to-right" evidence="23">
        <dbReference type="Rhea" id="RHEA:41901"/>
    </physiologicalReaction>
</comment>
<keyword evidence="3" id="KW-0597">Phosphoprotein</keyword>
<comment type="catalytic activity">
    <reaction evidence="15">
        <text>(3R)-hydroxyoctadecanoyl-[ACP] = (2E)-octadecenoyl-[ACP] + H2O</text>
        <dbReference type="Rhea" id="RHEA:41924"/>
        <dbReference type="Rhea" id="RHEA-COMP:9654"/>
        <dbReference type="Rhea" id="RHEA-COMP:9655"/>
        <dbReference type="ChEBI" id="CHEBI:15377"/>
        <dbReference type="ChEBI" id="CHEBI:78488"/>
        <dbReference type="ChEBI" id="CHEBI:78489"/>
    </reaction>
    <physiologicalReaction direction="left-to-right" evidence="15">
        <dbReference type="Rhea" id="RHEA:41925"/>
    </physiologicalReaction>
</comment>
<comment type="catalytic activity">
    <reaction evidence="37">
        <text>holo-[ACP] + acetyl-CoA = acetyl-[ACP] + CoA</text>
        <dbReference type="Rhea" id="RHEA:41788"/>
        <dbReference type="Rhea" id="RHEA-COMP:9621"/>
        <dbReference type="Rhea" id="RHEA-COMP:9685"/>
        <dbReference type="ChEBI" id="CHEBI:57287"/>
        <dbReference type="ChEBI" id="CHEBI:57288"/>
        <dbReference type="ChEBI" id="CHEBI:64479"/>
        <dbReference type="ChEBI" id="CHEBI:78446"/>
        <dbReference type="EC" id="2.3.1.38"/>
    </reaction>
    <physiologicalReaction direction="left-to-right" evidence="37">
        <dbReference type="Rhea" id="RHEA:41789"/>
    </physiologicalReaction>
</comment>
<evidence type="ECO:0000256" key="35">
    <source>
        <dbReference type="ARBA" id="ARBA00048571"/>
    </source>
</evidence>
<evidence type="ECO:0000256" key="15">
    <source>
        <dbReference type="ARBA" id="ARBA00023399"/>
    </source>
</evidence>
<evidence type="ECO:0000256" key="24">
    <source>
        <dbReference type="ARBA" id="ARBA00047500"/>
    </source>
</evidence>
<dbReference type="InterPro" id="IPR029058">
    <property type="entry name" value="AB_hydrolase_fold"/>
</dbReference>
<reference evidence="52 53" key="1">
    <citation type="journal article" date="2010" name="Science">
        <title>Genomic comparison of the ants Camponotus floridanus and Harpegnathos saltator.</title>
        <authorList>
            <person name="Bonasio R."/>
            <person name="Zhang G."/>
            <person name="Ye C."/>
            <person name="Mutti N.S."/>
            <person name="Fang X."/>
            <person name="Qin N."/>
            <person name="Donahue G."/>
            <person name="Yang P."/>
            <person name="Li Q."/>
            <person name="Li C."/>
            <person name="Zhang P."/>
            <person name="Huang Z."/>
            <person name="Berger S.L."/>
            <person name="Reinberg D."/>
            <person name="Wang J."/>
            <person name="Liebig J."/>
        </authorList>
    </citation>
    <scope>NUCLEOTIDE SEQUENCE [LARGE SCALE GENOMIC DNA]</scope>
    <source>
        <strain evidence="52 53">R22 G/1</strain>
    </source>
</reference>
<comment type="catalytic activity">
    <reaction evidence="33">
        <text>(2E)-octenoyl-[ACP] + NADPH + H(+) = octanoyl-[ACP] + NADP(+)</text>
        <dbReference type="Rhea" id="RHEA:41848"/>
        <dbReference type="Rhea" id="RHEA-COMP:9635"/>
        <dbReference type="Rhea" id="RHEA-COMP:9636"/>
        <dbReference type="ChEBI" id="CHEBI:15378"/>
        <dbReference type="ChEBI" id="CHEBI:57783"/>
        <dbReference type="ChEBI" id="CHEBI:58349"/>
        <dbReference type="ChEBI" id="CHEBI:78462"/>
        <dbReference type="ChEBI" id="CHEBI:78463"/>
    </reaction>
    <physiologicalReaction direction="left-to-right" evidence="33">
        <dbReference type="Rhea" id="RHEA:41849"/>
    </physiologicalReaction>
</comment>
<dbReference type="GO" id="GO:0141148">
    <property type="term" value="F:enoyl-[acyl-carrier-protein] reductase (NADPH) activity"/>
    <property type="evidence" value="ECO:0007669"/>
    <property type="project" value="UniProtKB-EC"/>
</dbReference>
<organism evidence="53">
    <name type="scientific">Harpegnathos saltator</name>
    <name type="common">Jerdon's jumping ant</name>
    <dbReference type="NCBI Taxonomy" id="610380"/>
    <lineage>
        <taxon>Eukaryota</taxon>
        <taxon>Metazoa</taxon>
        <taxon>Ecdysozoa</taxon>
        <taxon>Arthropoda</taxon>
        <taxon>Hexapoda</taxon>
        <taxon>Insecta</taxon>
        <taxon>Pterygota</taxon>
        <taxon>Neoptera</taxon>
        <taxon>Endopterygota</taxon>
        <taxon>Hymenoptera</taxon>
        <taxon>Apocrita</taxon>
        <taxon>Aculeata</taxon>
        <taxon>Formicoidea</taxon>
        <taxon>Formicidae</taxon>
        <taxon>Ponerinae</taxon>
        <taxon>Ponerini</taxon>
        <taxon>Harpegnathos</taxon>
    </lineage>
</organism>
<dbReference type="CDD" id="cd00833">
    <property type="entry name" value="PKS"/>
    <property type="match status" value="1"/>
</dbReference>
<feature type="domain" description="PKS/mFAS DH" evidence="51">
    <location>
        <begin position="859"/>
        <end position="1127"/>
    </location>
</feature>
<evidence type="ECO:0000256" key="11">
    <source>
        <dbReference type="ARBA" id="ARBA00023373"/>
    </source>
</evidence>
<comment type="catalytic activity">
    <reaction evidence="36">
        <text>a 2,3-saturated acyl-[ACP] + NADP(+) = a (2E)-enoyl-[ACP] + NADPH + H(+)</text>
        <dbReference type="Rhea" id="RHEA:22564"/>
        <dbReference type="Rhea" id="RHEA-COMP:9925"/>
        <dbReference type="Rhea" id="RHEA-COMP:9926"/>
        <dbReference type="ChEBI" id="CHEBI:15378"/>
        <dbReference type="ChEBI" id="CHEBI:57783"/>
        <dbReference type="ChEBI" id="CHEBI:58349"/>
        <dbReference type="ChEBI" id="CHEBI:78784"/>
        <dbReference type="ChEBI" id="CHEBI:78785"/>
        <dbReference type="EC" id="1.3.1.39"/>
    </reaction>
    <physiologicalReaction direction="right-to-left" evidence="36">
        <dbReference type="Rhea" id="RHEA:22566"/>
    </physiologicalReaction>
</comment>
<dbReference type="InterPro" id="IPR049391">
    <property type="entry name" value="FAS_pseudo-KR"/>
</dbReference>
<comment type="catalytic activity">
    <reaction evidence="21">
        <text>a (3R)-hydroxyacyl-[ACP] + NADP(+) = a 3-oxoacyl-[ACP] + NADPH + H(+)</text>
        <dbReference type="Rhea" id="RHEA:17397"/>
        <dbReference type="Rhea" id="RHEA-COMP:9916"/>
        <dbReference type="Rhea" id="RHEA-COMP:9945"/>
        <dbReference type="ChEBI" id="CHEBI:15378"/>
        <dbReference type="ChEBI" id="CHEBI:57783"/>
        <dbReference type="ChEBI" id="CHEBI:58349"/>
        <dbReference type="ChEBI" id="CHEBI:78776"/>
        <dbReference type="ChEBI" id="CHEBI:78827"/>
        <dbReference type="EC" id="1.1.1.100"/>
    </reaction>
    <physiologicalReaction direction="right-to-left" evidence="21">
        <dbReference type="Rhea" id="RHEA:17399"/>
    </physiologicalReaction>
</comment>
<dbReference type="GO" id="GO:0004313">
    <property type="term" value="F:[acyl-carrier-protein] S-acetyltransferase activity"/>
    <property type="evidence" value="ECO:0007669"/>
    <property type="project" value="UniProtKB-EC"/>
</dbReference>
<dbReference type="Gene3D" id="3.40.366.10">
    <property type="entry name" value="Malonyl-Coenzyme A Acyl Carrier Protein, domain 2"/>
    <property type="match status" value="1"/>
</dbReference>
<comment type="catalytic activity">
    <reaction evidence="28">
        <text>3-oxobutanoyl-[ACP] + NADPH + H(+) = (3R)-hydroxybutanoyl-[ACP] + NADP(+)</text>
        <dbReference type="Rhea" id="RHEA:41804"/>
        <dbReference type="Rhea" id="RHEA-COMP:9625"/>
        <dbReference type="Rhea" id="RHEA-COMP:9626"/>
        <dbReference type="ChEBI" id="CHEBI:15378"/>
        <dbReference type="ChEBI" id="CHEBI:57783"/>
        <dbReference type="ChEBI" id="CHEBI:58349"/>
        <dbReference type="ChEBI" id="CHEBI:78450"/>
        <dbReference type="ChEBI" id="CHEBI:78451"/>
    </reaction>
    <physiologicalReaction direction="left-to-right" evidence="28">
        <dbReference type="Rhea" id="RHEA:41805"/>
    </physiologicalReaction>
</comment>
<gene>
    <name evidence="52" type="ORF">EAI_09048</name>
</gene>
<comment type="catalytic activity">
    <reaction evidence="44">
        <text>3-oxohexadecanoyl-[ACP] + NADPH + H(+) = (3R)-hydroxyhexadecanoyl-[ACP] + NADP(+)</text>
        <dbReference type="Rhea" id="RHEA:41904"/>
        <dbReference type="Rhea" id="RHEA-COMP:9649"/>
        <dbReference type="Rhea" id="RHEA-COMP:9650"/>
        <dbReference type="ChEBI" id="CHEBI:15378"/>
        <dbReference type="ChEBI" id="CHEBI:57783"/>
        <dbReference type="ChEBI" id="CHEBI:58349"/>
        <dbReference type="ChEBI" id="CHEBI:78478"/>
        <dbReference type="ChEBI" id="CHEBI:78480"/>
    </reaction>
    <physiologicalReaction direction="left-to-right" evidence="44">
        <dbReference type="Rhea" id="RHEA:41905"/>
    </physiologicalReaction>
</comment>
<dbReference type="GO" id="GO:0006633">
    <property type="term" value="P:fatty acid biosynthetic process"/>
    <property type="evidence" value="ECO:0007669"/>
    <property type="project" value="UniProtKB-UniPathway"/>
</dbReference>
<dbReference type="FunCoup" id="E2B583">
    <property type="interactions" value="49"/>
</dbReference>
<dbReference type="UniPathway" id="UPA00094"/>
<dbReference type="SMART" id="SM00827">
    <property type="entry name" value="PKS_AT"/>
    <property type="match status" value="1"/>
</dbReference>
<evidence type="ECO:0000256" key="32">
    <source>
        <dbReference type="ARBA" id="ARBA00048289"/>
    </source>
</evidence>
<sequence>MSASNISTKKSYKPPKPGDEIVISGIAGRFPESRNVETLKKNLLNKTDLITDDDRRWKLDHPDIPQRTGKVHDVGKFDALFFGVHFKQAHTMDPMCRMLLEHAYEALIDAGVNPKQVRGTRTGVFMGACFSESEKTWFYEKLQVNGFGITGCSRAMMANRISYWLGVTGPSYTLDSACSSSLYAVEHAYRCIQDGQCDAAIVGGANLCLHPYVSLQFSRLGVLSPDGRSKVFDIDADGYARSEAIVVLYLQKAKEAKRVYATVVYGKTNCDGFKEQGITFPSSLMQSELLRECYEDCGVPPNILSYLECHGTGTKVGDPEEVNAIDKICTKGRSSPLLIGSVKSNLGHSEPASGVCQIAKVIIAMETGIIPPNLHYKRPREGVKALEEGRLKVISEPTPWEGGYVGINSFGFGGANCHILLKSNTKEKINNGLPADDLSRLVVVSGRTEEAVKVFLDDIESNPLDCEYIRLLHDIHSEDIQGHLYRGYTIVGSKTTDKPPREFENYLGTARPIWFVFSGMGSQWPGMGIELLKFPVIAKAVQKCDDVLQPRGIDIYDILTNKDKSTFNNILNSFVGIAAMQIGLVDLLTSVGIVPDNIIGHSVGELGCAYADGCLTAEQMILSAYSRGLASIETKVIYGSMAAVGMGYEDIKHMCPPDIEVACHNASDSSTISGPAESMKEFVAQLQAKKIFAKEVLCSNIPYHSRYIAPAGPKLLAYMNEVIPQPKPRSRKWVSTSVPRSKWSTASAKLSSAEYHTNNLLSPVLFEETARMIPKDAVCIEIAPHGLLQAILRRSLGSNVTNIALAQRGHKDNSEVFLQAIGKLYNIGLQPNIASLYPPVEFPVSRGTPTISSSVRWQHSDDWYVTTYKSQKKITSGERIIEFSLKDEDNDYVVGHIIDGKVLMPAMSYLILVWETMGMLHGKMYTEIPVVFEDVNFLRVTPIPPDDKVELTVMIQKGSGKFEVSESSTAIVNGLIRVVSNPAQEKVLAKFLPDDDEEEVMITKDIYKELRLRGYHYTGAFRALKSVSISGKKGHIGWIGNWATFMDNMLQMMILGLDTRNLYVPTKIQKLLIDTKFHQQEIRKMDSEDRQFPVHVYKDLNIITSGGVEIHGTKATAISRRPAISDPVIEEYKFVAHQDGARISLQEAVRLSTHIALEYHQSIHVKTIELIDQSDNVTTGKLVSPILATVLGDLPLIQMDVLLSMPSDRLGTLPLNVNAIDAKQLAKEENALLIVGIGLLTRSKNDQLQQILSTLKNGGFVLTREKSLKPDNLAASLKLNLDVVLQKTTDKESIILLKKKERLIRKTEIVRVNNNDFSWLGKLNSIINVENETTDDMRVILVGEDDLESGLLGFLNCLRKERGGKMIRGVLIQDKQAPEFSLQNPLYAEQLQLELPINVLKPGKIWGSYRHLPISSNLKPKLVHHAFVHQKIRGDLSTLRWIEGPIRPNVTPKDLIYVAYSSINFRDVMLAMGKLSLDSSMGHNRFEECLIGVDYAGVDAVGRRVMGIRDSRTMSNIVSIEPDRSLCWSVPDNWSLEDAATIPCVYATCYYALYLCGNMNKGDKVLIHSGTGGVGQAAINLALHEGCEIFTTVGTPEKREFIRKTFPMIPDDHIGNSRDSSFEQMVLQRTKGTGVDIVLNSLSDEKLQASVRCLAQNGRFLEIGKFDLIANNALGMMVFLKEVSFHGIRLENMFEASVEEKIRLNNLLTEGLENGAVKPLFRKVFEQKEVETAFRYMSTGKHIGKIILKVCDEEKAGKVPVLAEPQYYCDSEKSYIILGGLGGFGLELADWLVLRGAKNLILTSRTGVRTGYQRMRIDLWKSYGVNVLIITGADAANRKDCEFILKSAAKQGPVDAIFNLAVVLKDALYENQTVESFEESFKPKAWSTKTLDELSRKLCPRLQHFVVFSSVSCGRGNVGQTNYGMANSVMERICEKRVADGLPGLAIQWGAVGDVGLFAERQESNKELIISGTLQQNISLCLEKLELFLLQGRPVVASMVVAEKRRGVYGAANVVETVLNIMGLNDPNTVAQHMSLVELGMDSMMAVEIKQTLEREFNIFFTTQDIRTLTFSKLTEMDKSTEEEKLKEKSNEKTTELPGMQLLIQVIGDKDIISDVCLELPTKKDRRKVDVFLLAGIEGCGHVFNPLVSKIRPTAKCLQYGTYNIGLSHTSIPDYADHLLPYVLPKAEQQRFFVLVGYSYGSLVAIELARRLESHGLNGRLVLIDGAPDLMRTMIENFIPFSTAEEFQNNVLLSIMDILQPTTSGKLLLNLNKCMSWEQKLENFTSYFSNTDISVSMKNLKALCTTIYKRLLALQKYDVSSMPPLRTPIILLKPTLQSIQMSEEDYGLRKITRDKVEIHYIEGNHVTMLDSDKVVAAINGEPMQDPKAFKKLLLEDKPLEFTDERSRT</sequence>
<keyword evidence="7" id="KW-0007">Acetylation</keyword>
<evidence type="ECO:0000256" key="47">
    <source>
        <dbReference type="ARBA" id="ARBA00049521"/>
    </source>
</evidence>
<dbReference type="GO" id="GO:0016297">
    <property type="term" value="F:fatty acyl-[ACP] hydrolase activity"/>
    <property type="evidence" value="ECO:0007669"/>
    <property type="project" value="UniProtKB-EC"/>
</dbReference>
<comment type="catalytic activity">
    <reaction evidence="22">
        <text>3-oxodecanoyl-[ACP] + NADPH + H(+) = (3R)-hydroxydecanoyl-[ACP] + NADP(+)</text>
        <dbReference type="Rhea" id="RHEA:41856"/>
        <dbReference type="Rhea" id="RHEA-COMP:9637"/>
        <dbReference type="Rhea" id="RHEA-COMP:9638"/>
        <dbReference type="ChEBI" id="CHEBI:15378"/>
        <dbReference type="ChEBI" id="CHEBI:57783"/>
        <dbReference type="ChEBI" id="CHEBI:58349"/>
        <dbReference type="ChEBI" id="CHEBI:78464"/>
        <dbReference type="ChEBI" id="CHEBI:78466"/>
    </reaction>
    <physiologicalReaction direction="left-to-right" evidence="22">
        <dbReference type="Rhea" id="RHEA:41857"/>
    </physiologicalReaction>
</comment>
<dbReference type="InterPro" id="IPR018201">
    <property type="entry name" value="Ketoacyl_synth_AS"/>
</dbReference>
<comment type="pathway">
    <text evidence="1">Lipid metabolism.</text>
</comment>
<dbReference type="Gene3D" id="3.40.47.10">
    <property type="match status" value="1"/>
</dbReference>
<protein>
    <submittedName>
        <fullName evidence="52">Fatty acid synthase</fullName>
    </submittedName>
</protein>
<evidence type="ECO:0000256" key="8">
    <source>
        <dbReference type="ARBA" id="ARBA00023268"/>
    </source>
</evidence>
<evidence type="ECO:0000256" key="48">
    <source>
        <dbReference type="ARBA" id="ARBA00049533"/>
    </source>
</evidence>
<dbReference type="InterPro" id="IPR001031">
    <property type="entry name" value="Thioesterase"/>
</dbReference>
<evidence type="ECO:0000313" key="52">
    <source>
        <dbReference type="EMBL" id="EFN89136.1"/>
    </source>
</evidence>
<evidence type="ECO:0000256" key="37">
    <source>
        <dbReference type="ARBA" id="ARBA00048691"/>
    </source>
</evidence>
<evidence type="ECO:0000256" key="45">
    <source>
        <dbReference type="ARBA" id="ARBA00049422"/>
    </source>
</evidence>
<dbReference type="EMBL" id="GL445739">
    <property type="protein sequence ID" value="EFN89136.1"/>
    <property type="molecule type" value="Genomic_DNA"/>
</dbReference>
<evidence type="ECO:0000256" key="6">
    <source>
        <dbReference type="ARBA" id="ARBA00022898"/>
    </source>
</evidence>
<dbReference type="InterPro" id="IPR036736">
    <property type="entry name" value="ACP-like_sf"/>
</dbReference>
<dbReference type="KEGG" id="hst:105186768"/>
<evidence type="ECO:0000256" key="1">
    <source>
        <dbReference type="ARBA" id="ARBA00005189"/>
    </source>
</evidence>
<evidence type="ECO:0000256" key="30">
    <source>
        <dbReference type="ARBA" id="ARBA00048051"/>
    </source>
</evidence>
<dbReference type="Gene3D" id="1.10.1200.10">
    <property type="entry name" value="ACP-like"/>
    <property type="match status" value="1"/>
</dbReference>
<dbReference type="Pfam" id="PF00698">
    <property type="entry name" value="Acyl_transf_1"/>
    <property type="match status" value="1"/>
</dbReference>
<comment type="catalytic activity">
    <reaction evidence="11">
        <text>(3R)-hydroxyhexanoyl-[ACP] = (2E)-hexenoyl-[ACP] + H2O</text>
        <dbReference type="Rhea" id="RHEA:41828"/>
        <dbReference type="Rhea" id="RHEA-COMP:9630"/>
        <dbReference type="Rhea" id="RHEA-COMP:9631"/>
        <dbReference type="ChEBI" id="CHEBI:15377"/>
        <dbReference type="ChEBI" id="CHEBI:78457"/>
        <dbReference type="ChEBI" id="CHEBI:78458"/>
    </reaction>
    <physiologicalReaction direction="left-to-right" evidence="11">
        <dbReference type="Rhea" id="RHEA:41829"/>
    </physiologicalReaction>
</comment>
<dbReference type="GO" id="GO:0019171">
    <property type="term" value="F:(3R)-hydroxyacyl-[acyl-carrier-protein] dehydratase activity"/>
    <property type="evidence" value="ECO:0007669"/>
    <property type="project" value="UniProtKB-EC"/>
</dbReference>
<dbReference type="InterPro" id="IPR011032">
    <property type="entry name" value="GroES-like_sf"/>
</dbReference>
<evidence type="ECO:0000256" key="27">
    <source>
        <dbReference type="ARBA" id="ARBA00047897"/>
    </source>
</evidence>
<dbReference type="CDD" id="cd05195">
    <property type="entry name" value="enoyl_red"/>
    <property type="match status" value="1"/>
</dbReference>
<comment type="catalytic activity">
    <reaction evidence="38">
        <text>hexadecanoyl-[ACP] + H2O = hexadecanoate + holo-[ACP] + H(+)</text>
        <dbReference type="Rhea" id="RHEA:41932"/>
        <dbReference type="Rhea" id="RHEA-COMP:9652"/>
        <dbReference type="Rhea" id="RHEA-COMP:9685"/>
        <dbReference type="ChEBI" id="CHEBI:7896"/>
        <dbReference type="ChEBI" id="CHEBI:15377"/>
        <dbReference type="ChEBI" id="CHEBI:15378"/>
        <dbReference type="ChEBI" id="CHEBI:64479"/>
        <dbReference type="ChEBI" id="CHEBI:78483"/>
        <dbReference type="EC" id="3.1.2.14"/>
    </reaction>
    <physiologicalReaction direction="left-to-right" evidence="38">
        <dbReference type="Rhea" id="RHEA:41933"/>
    </physiologicalReaction>
</comment>
<evidence type="ECO:0000256" key="20">
    <source>
        <dbReference type="ARBA" id="ARBA00047394"/>
    </source>
</evidence>
<dbReference type="SUPFAM" id="SSF55048">
    <property type="entry name" value="Probable ACP-binding domain of malonyl-CoA ACP transacylase"/>
    <property type="match status" value="1"/>
</dbReference>
<dbReference type="PANTHER" id="PTHR43775:SF23">
    <property type="entry name" value="FATTY ACID SYNTHASE 3"/>
    <property type="match status" value="1"/>
</dbReference>
<comment type="catalytic activity">
    <reaction evidence="35">
        <text>3-oxohexanoyl-[ACP] + NADPH + H(+) = (3R)-hydroxyhexanoyl-[ACP] + NADP(+)</text>
        <dbReference type="Rhea" id="RHEA:41824"/>
        <dbReference type="Rhea" id="RHEA-COMP:9629"/>
        <dbReference type="Rhea" id="RHEA-COMP:9630"/>
        <dbReference type="ChEBI" id="CHEBI:15378"/>
        <dbReference type="ChEBI" id="CHEBI:57783"/>
        <dbReference type="ChEBI" id="CHEBI:58349"/>
        <dbReference type="ChEBI" id="CHEBI:78456"/>
        <dbReference type="ChEBI" id="CHEBI:78457"/>
    </reaction>
    <physiologicalReaction direction="left-to-right" evidence="35">
        <dbReference type="Rhea" id="RHEA:41825"/>
    </physiologicalReaction>
</comment>
<dbReference type="InterPro" id="IPR013968">
    <property type="entry name" value="PKS_KR"/>
</dbReference>
<comment type="catalytic activity">
    <reaction evidence="27">
        <text>(2E)-hexenoyl-[ACP] + NADPH + H(+) = hexanoyl-[ACP] + NADP(+)</text>
        <dbReference type="Rhea" id="RHEA:41832"/>
        <dbReference type="Rhea" id="RHEA-COMP:9631"/>
        <dbReference type="Rhea" id="RHEA-COMP:9632"/>
        <dbReference type="ChEBI" id="CHEBI:15378"/>
        <dbReference type="ChEBI" id="CHEBI:57783"/>
        <dbReference type="ChEBI" id="CHEBI:58349"/>
        <dbReference type="ChEBI" id="CHEBI:78458"/>
        <dbReference type="ChEBI" id="CHEBI:78459"/>
    </reaction>
    <physiologicalReaction direction="left-to-right" evidence="27">
        <dbReference type="Rhea" id="RHEA:41833"/>
    </physiologicalReaction>
</comment>
<feature type="region of interest" description="N-terminal hotdog fold" evidence="49">
    <location>
        <begin position="859"/>
        <end position="985"/>
    </location>
</feature>
<dbReference type="Pfam" id="PF08659">
    <property type="entry name" value="KR"/>
    <property type="match status" value="1"/>
</dbReference>
<comment type="catalytic activity">
    <reaction evidence="17">
        <text>(3R)-hydroxybutanoyl-[ACP] = (2E)-butenoyl-[ACP] + H2O</text>
        <dbReference type="Rhea" id="RHEA:41808"/>
        <dbReference type="Rhea" id="RHEA-COMP:9626"/>
        <dbReference type="Rhea" id="RHEA-COMP:9627"/>
        <dbReference type="ChEBI" id="CHEBI:15377"/>
        <dbReference type="ChEBI" id="CHEBI:78451"/>
        <dbReference type="ChEBI" id="CHEBI:78453"/>
    </reaction>
    <physiologicalReaction direction="left-to-right" evidence="17">
        <dbReference type="Rhea" id="RHEA:41809"/>
    </physiologicalReaction>
</comment>
<evidence type="ECO:0000256" key="38">
    <source>
        <dbReference type="ARBA" id="ARBA00048704"/>
    </source>
</evidence>
<keyword evidence="53" id="KW-1185">Reference proteome</keyword>
<dbReference type="GO" id="GO:0031177">
    <property type="term" value="F:phosphopantetheine binding"/>
    <property type="evidence" value="ECO:0007669"/>
    <property type="project" value="InterPro"/>
</dbReference>
<dbReference type="InterPro" id="IPR049900">
    <property type="entry name" value="PKS_mFAS_DH"/>
</dbReference>
<evidence type="ECO:0000256" key="2">
    <source>
        <dbReference type="ARBA" id="ARBA00022450"/>
    </source>
</evidence>
<dbReference type="FunFam" id="3.40.50.720:FF:000209">
    <property type="entry name" value="Polyketide synthase Pks12"/>
    <property type="match status" value="1"/>
</dbReference>
<dbReference type="CDD" id="cd08954">
    <property type="entry name" value="KR_1_FAS_SDR_x"/>
    <property type="match status" value="1"/>
</dbReference>
<dbReference type="SMART" id="SM00823">
    <property type="entry name" value="PKS_PP"/>
    <property type="match status" value="1"/>
</dbReference>
<dbReference type="InterPro" id="IPR014030">
    <property type="entry name" value="Ketoacyl_synth_N"/>
</dbReference>
<comment type="catalytic activity">
    <reaction evidence="34">
        <text>a fatty acyl-[ACP] + malonyl-[ACP] + H(+) = a 3-oxoacyl-[ACP] + holo-[ACP] + CO2</text>
        <dbReference type="Rhea" id="RHEA:22836"/>
        <dbReference type="Rhea" id="RHEA-COMP:9623"/>
        <dbReference type="Rhea" id="RHEA-COMP:9685"/>
        <dbReference type="Rhea" id="RHEA-COMP:9916"/>
        <dbReference type="Rhea" id="RHEA-COMP:14125"/>
        <dbReference type="ChEBI" id="CHEBI:15378"/>
        <dbReference type="ChEBI" id="CHEBI:16526"/>
        <dbReference type="ChEBI" id="CHEBI:64479"/>
        <dbReference type="ChEBI" id="CHEBI:78449"/>
        <dbReference type="ChEBI" id="CHEBI:78776"/>
        <dbReference type="ChEBI" id="CHEBI:138651"/>
        <dbReference type="EC" id="2.3.1.41"/>
    </reaction>
    <physiologicalReaction direction="left-to-right" evidence="34">
        <dbReference type="Rhea" id="RHEA:22837"/>
    </physiologicalReaction>
</comment>
<evidence type="ECO:0000256" key="13">
    <source>
        <dbReference type="ARBA" id="ARBA00023394"/>
    </source>
</evidence>
<comment type="catalytic activity">
    <reaction evidence="20">
        <text>hexanoyl-[ACP] + malonyl-[ACP] + H(+) = 3-oxooctanoyl-[ACP] + holo-[ACP] + CO2</text>
        <dbReference type="Rhea" id="RHEA:41836"/>
        <dbReference type="Rhea" id="RHEA-COMP:9623"/>
        <dbReference type="Rhea" id="RHEA-COMP:9632"/>
        <dbReference type="Rhea" id="RHEA-COMP:9633"/>
        <dbReference type="Rhea" id="RHEA-COMP:9685"/>
        <dbReference type="ChEBI" id="CHEBI:15378"/>
        <dbReference type="ChEBI" id="CHEBI:16526"/>
        <dbReference type="ChEBI" id="CHEBI:64479"/>
        <dbReference type="ChEBI" id="CHEBI:78449"/>
        <dbReference type="ChEBI" id="CHEBI:78459"/>
        <dbReference type="ChEBI" id="CHEBI:78460"/>
    </reaction>
    <physiologicalReaction direction="left-to-right" evidence="20">
        <dbReference type="Rhea" id="RHEA:41837"/>
    </physiologicalReaction>
</comment>
<evidence type="ECO:0000256" key="18">
    <source>
        <dbReference type="ARBA" id="ARBA00023442"/>
    </source>
</evidence>
<dbReference type="InterPro" id="IPR016035">
    <property type="entry name" value="Acyl_Trfase/lysoPLipase"/>
</dbReference>
<dbReference type="Pfam" id="PF00975">
    <property type="entry name" value="Thioesterase"/>
    <property type="match status" value="1"/>
</dbReference>
<keyword evidence="6" id="KW-0663">Pyridoxal phosphate</keyword>
<dbReference type="Pfam" id="PF02801">
    <property type="entry name" value="Ketoacyl-synt_C"/>
    <property type="match status" value="1"/>
</dbReference>
<dbReference type="InterPro" id="IPR057326">
    <property type="entry name" value="KR_dom"/>
</dbReference>
<evidence type="ECO:0000256" key="22">
    <source>
        <dbReference type="ARBA" id="ARBA00047440"/>
    </source>
</evidence>
<evidence type="ECO:0000256" key="40">
    <source>
        <dbReference type="ARBA" id="ARBA00049019"/>
    </source>
</evidence>
<dbReference type="Gene3D" id="3.90.180.10">
    <property type="entry name" value="Medium-chain alcohol dehydrogenases, catalytic domain"/>
    <property type="match status" value="1"/>
</dbReference>
<dbReference type="InterPro" id="IPR016039">
    <property type="entry name" value="Thiolase-like"/>
</dbReference>
<comment type="catalytic activity">
    <reaction evidence="14">
        <text>(3R)-hydroxytetradecanoyl-[ACP] = (2E)-tetradecenoyl-[ACP] + H2O</text>
        <dbReference type="Rhea" id="RHEA:41892"/>
        <dbReference type="Rhea" id="RHEA-COMP:9646"/>
        <dbReference type="Rhea" id="RHEA-COMP:9647"/>
        <dbReference type="ChEBI" id="CHEBI:15377"/>
        <dbReference type="ChEBI" id="CHEBI:78474"/>
        <dbReference type="ChEBI" id="CHEBI:78475"/>
    </reaction>
    <physiologicalReaction direction="left-to-right" evidence="14">
        <dbReference type="Rhea" id="RHEA:41893"/>
    </physiologicalReaction>
</comment>
<evidence type="ECO:0000256" key="33">
    <source>
        <dbReference type="ARBA" id="ARBA00048420"/>
    </source>
</evidence>
<comment type="catalytic activity">
    <reaction evidence="41">
        <text>decanoyl-[ACP] + malonyl-[ACP] + H(+) = 3-oxododecanoyl-[ACP] + holo-[ACP] + CO2</text>
        <dbReference type="Rhea" id="RHEA:41868"/>
        <dbReference type="Rhea" id="RHEA-COMP:9623"/>
        <dbReference type="Rhea" id="RHEA-COMP:9640"/>
        <dbReference type="Rhea" id="RHEA-COMP:9641"/>
        <dbReference type="Rhea" id="RHEA-COMP:9685"/>
        <dbReference type="ChEBI" id="CHEBI:15378"/>
        <dbReference type="ChEBI" id="CHEBI:16526"/>
        <dbReference type="ChEBI" id="CHEBI:64479"/>
        <dbReference type="ChEBI" id="CHEBI:78449"/>
        <dbReference type="ChEBI" id="CHEBI:78468"/>
        <dbReference type="ChEBI" id="CHEBI:78469"/>
    </reaction>
    <physiologicalReaction direction="left-to-right" evidence="41">
        <dbReference type="Rhea" id="RHEA:41869"/>
    </physiologicalReaction>
</comment>
<evidence type="ECO:0000256" key="21">
    <source>
        <dbReference type="ARBA" id="ARBA00047400"/>
    </source>
</evidence>
<dbReference type="InterPro" id="IPR020843">
    <property type="entry name" value="ER"/>
</dbReference>
<comment type="function">
    <text evidence="18">Fatty acid synthetase is a multifunctional enzyme that catalyzes the de novo biosynthesis of long-chain saturated fatty acids starting from acetyl-CoA and malonyl-CoA in the presence of NADPH. This multifunctional protein contains 7 catalytic activities and a site for the binding of the prosthetic group 4'-phosphopantetheine of the acyl carrier protein ([ACP]) domain.</text>
</comment>
<evidence type="ECO:0000256" key="42">
    <source>
        <dbReference type="ARBA" id="ARBA00049171"/>
    </source>
</evidence>
<dbReference type="SMART" id="SM00825">
    <property type="entry name" value="PKS_KS"/>
    <property type="match status" value="1"/>
</dbReference>
<comment type="catalytic activity">
    <reaction evidence="40">
        <text>(2E)-octadecenoyl-[ACP] + NADPH + H(+) = octadecanoyl-[ACP] + NADP(+)</text>
        <dbReference type="Rhea" id="RHEA:41928"/>
        <dbReference type="Rhea" id="RHEA-COMP:9655"/>
        <dbReference type="Rhea" id="RHEA-COMP:9656"/>
        <dbReference type="ChEBI" id="CHEBI:15378"/>
        <dbReference type="ChEBI" id="CHEBI:57783"/>
        <dbReference type="ChEBI" id="CHEBI:58349"/>
        <dbReference type="ChEBI" id="CHEBI:78489"/>
        <dbReference type="ChEBI" id="CHEBI:78495"/>
    </reaction>
    <physiologicalReaction direction="left-to-right" evidence="40">
        <dbReference type="Rhea" id="RHEA:41929"/>
    </physiologicalReaction>
</comment>
<evidence type="ECO:0000256" key="44">
    <source>
        <dbReference type="ARBA" id="ARBA00049414"/>
    </source>
</evidence>
<dbReference type="PANTHER" id="PTHR43775">
    <property type="entry name" value="FATTY ACID SYNTHASE"/>
    <property type="match status" value="1"/>
</dbReference>
<comment type="catalytic activity">
    <reaction evidence="12">
        <text>(3R)-hydroxydecanoyl-[ACP] = (2E)-decenoyl-[ACP] + H2O</text>
        <dbReference type="Rhea" id="RHEA:41860"/>
        <dbReference type="Rhea" id="RHEA-COMP:9638"/>
        <dbReference type="Rhea" id="RHEA-COMP:9639"/>
        <dbReference type="ChEBI" id="CHEBI:15377"/>
        <dbReference type="ChEBI" id="CHEBI:78466"/>
        <dbReference type="ChEBI" id="CHEBI:78467"/>
    </reaction>
    <physiologicalReaction direction="left-to-right" evidence="12">
        <dbReference type="Rhea" id="RHEA:41861"/>
    </physiologicalReaction>
</comment>
<evidence type="ECO:0000256" key="4">
    <source>
        <dbReference type="ARBA" id="ARBA00022679"/>
    </source>
</evidence>
<keyword evidence="4" id="KW-0808">Transferase</keyword>
<dbReference type="SUPFAM" id="SSF50129">
    <property type="entry name" value="GroES-like"/>
    <property type="match status" value="1"/>
</dbReference>
<dbReference type="Pfam" id="PF21149">
    <property type="entry name" value="FAS_pseudo-KR"/>
    <property type="match status" value="1"/>
</dbReference>
<dbReference type="SUPFAM" id="SSF51735">
    <property type="entry name" value="NAD(P)-binding Rossmann-fold domains"/>
    <property type="match status" value="2"/>
</dbReference>
<dbReference type="SUPFAM" id="SSF53474">
    <property type="entry name" value="alpha/beta-Hydrolases"/>
    <property type="match status" value="1"/>
</dbReference>
<comment type="catalytic activity">
    <reaction evidence="30">
        <text>hexadecanoyl-[ACP] + malonyl-[ACP] + H(+) = 3-oxooctadecanoyl-[ACP] + holo-[ACP] + CO2</text>
        <dbReference type="Rhea" id="RHEA:41916"/>
        <dbReference type="Rhea" id="RHEA-COMP:9623"/>
        <dbReference type="Rhea" id="RHEA-COMP:9652"/>
        <dbReference type="Rhea" id="RHEA-COMP:9653"/>
        <dbReference type="Rhea" id="RHEA-COMP:9685"/>
        <dbReference type="ChEBI" id="CHEBI:15378"/>
        <dbReference type="ChEBI" id="CHEBI:16526"/>
        <dbReference type="ChEBI" id="CHEBI:64479"/>
        <dbReference type="ChEBI" id="CHEBI:78449"/>
        <dbReference type="ChEBI" id="CHEBI:78483"/>
        <dbReference type="ChEBI" id="CHEBI:78487"/>
    </reaction>
    <physiologicalReaction direction="left-to-right" evidence="30">
        <dbReference type="Rhea" id="RHEA:41917"/>
    </physiologicalReaction>
</comment>
<dbReference type="PROSITE" id="PS00606">
    <property type="entry name" value="KS3_1"/>
    <property type="match status" value="1"/>
</dbReference>
<dbReference type="Gene3D" id="3.30.70.3290">
    <property type="match status" value="1"/>
</dbReference>
<evidence type="ECO:0000256" key="39">
    <source>
        <dbReference type="ARBA" id="ARBA00048935"/>
    </source>
</evidence>
<comment type="catalytic activity">
    <reaction evidence="9">
        <text>(3R)-hydroxyoctanoyl-[ACP] = (2E)-octenoyl-[ACP] + H2O</text>
        <dbReference type="Rhea" id="RHEA:41844"/>
        <dbReference type="Rhea" id="RHEA-COMP:9634"/>
        <dbReference type="Rhea" id="RHEA-COMP:9635"/>
        <dbReference type="ChEBI" id="CHEBI:15377"/>
        <dbReference type="ChEBI" id="CHEBI:78461"/>
        <dbReference type="ChEBI" id="CHEBI:78462"/>
    </reaction>
    <physiologicalReaction direction="left-to-right" evidence="9">
        <dbReference type="Rhea" id="RHEA:41845"/>
    </physiologicalReaction>
</comment>
<dbReference type="InterPro" id="IPR042104">
    <property type="entry name" value="PKS_dehydratase_sf"/>
</dbReference>
<dbReference type="Gene3D" id="3.10.129.110">
    <property type="entry name" value="Polyketide synthase dehydratase"/>
    <property type="match status" value="1"/>
</dbReference>
<comment type="catalytic activity">
    <reaction evidence="48">
        <text>octanoyl-[ACP] + malonyl-[ACP] + H(+) = 3-oxodecanoyl-[ACP] + holo-[ACP] + CO2</text>
        <dbReference type="Rhea" id="RHEA:41852"/>
        <dbReference type="Rhea" id="RHEA-COMP:9623"/>
        <dbReference type="Rhea" id="RHEA-COMP:9636"/>
        <dbReference type="Rhea" id="RHEA-COMP:9637"/>
        <dbReference type="Rhea" id="RHEA-COMP:9685"/>
        <dbReference type="ChEBI" id="CHEBI:15378"/>
        <dbReference type="ChEBI" id="CHEBI:16526"/>
        <dbReference type="ChEBI" id="CHEBI:64479"/>
        <dbReference type="ChEBI" id="CHEBI:78449"/>
        <dbReference type="ChEBI" id="CHEBI:78463"/>
        <dbReference type="ChEBI" id="CHEBI:78464"/>
    </reaction>
    <physiologicalReaction direction="left-to-right" evidence="48">
        <dbReference type="Rhea" id="RHEA:41853"/>
    </physiologicalReaction>
</comment>
<dbReference type="InterPro" id="IPR036291">
    <property type="entry name" value="NAD(P)-bd_dom_sf"/>
</dbReference>
<comment type="catalytic activity">
    <reaction evidence="32">
        <text>tetradecanoyl-[ACP] + H2O = tetradecanoate + holo-[ACP] + H(+)</text>
        <dbReference type="Rhea" id="RHEA:30123"/>
        <dbReference type="Rhea" id="RHEA-COMP:9648"/>
        <dbReference type="Rhea" id="RHEA-COMP:9685"/>
        <dbReference type="ChEBI" id="CHEBI:15377"/>
        <dbReference type="ChEBI" id="CHEBI:15378"/>
        <dbReference type="ChEBI" id="CHEBI:30807"/>
        <dbReference type="ChEBI" id="CHEBI:64479"/>
        <dbReference type="ChEBI" id="CHEBI:78477"/>
        <dbReference type="EC" id="3.1.2.14"/>
    </reaction>
    <physiologicalReaction direction="left-to-right" evidence="32">
        <dbReference type="Rhea" id="RHEA:30124"/>
    </physiologicalReaction>
</comment>
<dbReference type="GO" id="GO:0004312">
    <property type="term" value="F:fatty acid synthase activity"/>
    <property type="evidence" value="ECO:0007669"/>
    <property type="project" value="TreeGrafter"/>
</dbReference>
<dbReference type="OMA" id="KDVQHYT"/>
<dbReference type="SUPFAM" id="SSF53901">
    <property type="entry name" value="Thiolase-like"/>
    <property type="match status" value="1"/>
</dbReference>
<evidence type="ECO:0000256" key="16">
    <source>
        <dbReference type="ARBA" id="ARBA00023401"/>
    </source>
</evidence>
<dbReference type="PROSITE" id="PS52004">
    <property type="entry name" value="KS3_2"/>
    <property type="match status" value="1"/>
</dbReference>
<dbReference type="Pfam" id="PF16197">
    <property type="entry name" value="KAsynt_C_assoc"/>
    <property type="match status" value="1"/>
</dbReference>
<dbReference type="PROSITE" id="PS52019">
    <property type="entry name" value="PKS_MFAS_DH"/>
    <property type="match status" value="1"/>
</dbReference>
<evidence type="ECO:0000256" key="41">
    <source>
        <dbReference type="ARBA" id="ARBA00049109"/>
    </source>
</evidence>
<evidence type="ECO:0000256" key="7">
    <source>
        <dbReference type="ARBA" id="ARBA00022990"/>
    </source>
</evidence>
<dbReference type="InterPro" id="IPR032821">
    <property type="entry name" value="PKS_assoc"/>
</dbReference>
<dbReference type="InterPro" id="IPR050091">
    <property type="entry name" value="PKS_NRPS_Biosynth_Enz"/>
</dbReference>
<feature type="active site" description="Proton acceptor; for dehydratase activity" evidence="49">
    <location>
        <position position="896"/>
    </location>
</feature>
<keyword evidence="5" id="KW-0702">S-nitrosylation</keyword>
<comment type="catalytic activity">
    <reaction evidence="43">
        <text>3-oxododecanoyl-[ACP] + NADPH + H(+) = (3R)-hydroxydodecanoyl-[ACP] + NADP(+)</text>
        <dbReference type="Rhea" id="RHEA:41872"/>
        <dbReference type="Rhea" id="RHEA-COMP:9641"/>
        <dbReference type="Rhea" id="RHEA-COMP:9642"/>
        <dbReference type="ChEBI" id="CHEBI:15378"/>
        <dbReference type="ChEBI" id="CHEBI:57783"/>
        <dbReference type="ChEBI" id="CHEBI:58349"/>
        <dbReference type="ChEBI" id="CHEBI:78469"/>
        <dbReference type="ChEBI" id="CHEBI:78470"/>
    </reaction>
    <physiologicalReaction direction="left-to-right" evidence="43">
        <dbReference type="Rhea" id="RHEA:41873"/>
    </physiologicalReaction>
</comment>
<dbReference type="SMART" id="SM00829">
    <property type="entry name" value="PKS_ER"/>
    <property type="match status" value="1"/>
</dbReference>
<dbReference type="InterPro" id="IPR014043">
    <property type="entry name" value="Acyl_transferase_dom"/>
</dbReference>
<comment type="catalytic activity">
    <reaction evidence="25">
        <text>dodecanoyl-[ACP] + malonyl-[ACP] + H(+) = 3-oxotetradecanoyl-[ACP] + holo-[ACP] + CO2</text>
        <dbReference type="Rhea" id="RHEA:41884"/>
        <dbReference type="Rhea" id="RHEA-COMP:9623"/>
        <dbReference type="Rhea" id="RHEA-COMP:9644"/>
        <dbReference type="Rhea" id="RHEA-COMP:9645"/>
        <dbReference type="Rhea" id="RHEA-COMP:9685"/>
        <dbReference type="ChEBI" id="CHEBI:15378"/>
        <dbReference type="ChEBI" id="CHEBI:16526"/>
        <dbReference type="ChEBI" id="CHEBI:64479"/>
        <dbReference type="ChEBI" id="CHEBI:65264"/>
        <dbReference type="ChEBI" id="CHEBI:78449"/>
        <dbReference type="ChEBI" id="CHEBI:78473"/>
    </reaction>
    <physiologicalReaction direction="left-to-right" evidence="25">
        <dbReference type="Rhea" id="RHEA:41885"/>
    </physiologicalReaction>
</comment>
<evidence type="ECO:0000259" key="50">
    <source>
        <dbReference type="PROSITE" id="PS52004"/>
    </source>
</evidence>
<dbReference type="SMART" id="SM00822">
    <property type="entry name" value="PKS_KR"/>
    <property type="match status" value="1"/>
</dbReference>
<evidence type="ECO:0000256" key="26">
    <source>
        <dbReference type="ARBA" id="ARBA00047810"/>
    </source>
</evidence>
<evidence type="ECO:0000256" key="23">
    <source>
        <dbReference type="ARBA" id="ARBA00047451"/>
    </source>
</evidence>
<dbReference type="SUPFAM" id="SSF47336">
    <property type="entry name" value="ACP-like"/>
    <property type="match status" value="1"/>
</dbReference>
<accession>E2B583</accession>
<feature type="active site" description="Proton donor; for dehydratase activity" evidence="49">
    <location>
        <position position="1047"/>
    </location>
</feature>
<evidence type="ECO:0000313" key="53">
    <source>
        <dbReference type="Proteomes" id="UP000008237"/>
    </source>
</evidence>
<dbReference type="Pfam" id="PF00550">
    <property type="entry name" value="PP-binding"/>
    <property type="match status" value="1"/>
</dbReference>
<evidence type="ECO:0000256" key="19">
    <source>
        <dbReference type="ARBA" id="ARBA00047300"/>
    </source>
</evidence>
<comment type="catalytic activity">
    <reaction evidence="13">
        <text>a (3R)-hydroxyacyl-[ACP] = a (2E)-enoyl-[ACP] + H2O</text>
        <dbReference type="Rhea" id="RHEA:13097"/>
        <dbReference type="Rhea" id="RHEA-COMP:9925"/>
        <dbReference type="Rhea" id="RHEA-COMP:9945"/>
        <dbReference type="ChEBI" id="CHEBI:15377"/>
        <dbReference type="ChEBI" id="CHEBI:78784"/>
        <dbReference type="ChEBI" id="CHEBI:78827"/>
        <dbReference type="EC" id="4.2.1.59"/>
    </reaction>
    <physiologicalReaction direction="left-to-right" evidence="13">
        <dbReference type="Rhea" id="RHEA:13098"/>
    </physiologicalReaction>
</comment>
<dbReference type="InterPro" id="IPR001227">
    <property type="entry name" value="Ac_transferase_dom_sf"/>
</dbReference>
<evidence type="ECO:0000256" key="43">
    <source>
        <dbReference type="ARBA" id="ARBA00049263"/>
    </source>
</evidence>
<comment type="catalytic activity">
    <reaction evidence="26">
        <text>(2E)-hexadecenoyl-[ACP] + NADPH + H(+) = hexadecanoyl-[ACP] + NADP(+)</text>
        <dbReference type="Rhea" id="RHEA:41912"/>
        <dbReference type="Rhea" id="RHEA-COMP:9651"/>
        <dbReference type="Rhea" id="RHEA-COMP:9652"/>
        <dbReference type="ChEBI" id="CHEBI:15378"/>
        <dbReference type="ChEBI" id="CHEBI:57783"/>
        <dbReference type="ChEBI" id="CHEBI:58349"/>
        <dbReference type="ChEBI" id="CHEBI:78481"/>
        <dbReference type="ChEBI" id="CHEBI:78483"/>
    </reaction>
    <physiologicalReaction direction="left-to-right" evidence="26">
        <dbReference type="Rhea" id="RHEA:41913"/>
    </physiologicalReaction>
</comment>
<dbReference type="InterPro" id="IPR020806">
    <property type="entry name" value="PKS_PP-bd"/>
</dbReference>
<comment type="catalytic activity">
    <reaction evidence="46">
        <text>butanoyl-[ACP] + malonyl-[ACP] + H(+) = 3-oxohexanoyl-[ACP] + holo-[ACP] + CO2</text>
        <dbReference type="Rhea" id="RHEA:41820"/>
        <dbReference type="Rhea" id="RHEA-COMP:9623"/>
        <dbReference type="Rhea" id="RHEA-COMP:9628"/>
        <dbReference type="Rhea" id="RHEA-COMP:9629"/>
        <dbReference type="Rhea" id="RHEA-COMP:9685"/>
        <dbReference type="ChEBI" id="CHEBI:15378"/>
        <dbReference type="ChEBI" id="CHEBI:16526"/>
        <dbReference type="ChEBI" id="CHEBI:64479"/>
        <dbReference type="ChEBI" id="CHEBI:78449"/>
        <dbReference type="ChEBI" id="CHEBI:78454"/>
        <dbReference type="ChEBI" id="CHEBI:78456"/>
    </reaction>
    <physiologicalReaction direction="left-to-right" evidence="46">
        <dbReference type="Rhea" id="RHEA:41821"/>
    </physiologicalReaction>
</comment>
<comment type="catalytic activity">
    <reaction evidence="19">
        <text>3-oxooctadecanoyl-[ACP] + NADPH + H(+) = (3R)-hydroxyoctadecanoyl-[ACP] + NADP(+)</text>
        <dbReference type="Rhea" id="RHEA:41920"/>
        <dbReference type="Rhea" id="RHEA-COMP:9653"/>
        <dbReference type="Rhea" id="RHEA-COMP:9654"/>
        <dbReference type="ChEBI" id="CHEBI:15378"/>
        <dbReference type="ChEBI" id="CHEBI:57783"/>
        <dbReference type="ChEBI" id="CHEBI:58349"/>
        <dbReference type="ChEBI" id="CHEBI:78487"/>
        <dbReference type="ChEBI" id="CHEBI:78488"/>
    </reaction>
    <physiologicalReaction direction="left-to-right" evidence="19">
        <dbReference type="Rhea" id="RHEA:41921"/>
    </physiologicalReaction>
</comment>
<evidence type="ECO:0000256" key="12">
    <source>
        <dbReference type="ARBA" id="ARBA00023388"/>
    </source>
</evidence>
<keyword evidence="2" id="KW-0596">Phosphopantetheine</keyword>
<dbReference type="InterPro" id="IPR014031">
    <property type="entry name" value="Ketoacyl_synth_C"/>
</dbReference>
<evidence type="ECO:0000256" key="49">
    <source>
        <dbReference type="PROSITE-ProRule" id="PRU01363"/>
    </source>
</evidence>
<evidence type="ECO:0000256" key="29">
    <source>
        <dbReference type="ARBA" id="ARBA00047961"/>
    </source>
</evidence>
<evidence type="ECO:0000256" key="28">
    <source>
        <dbReference type="ARBA" id="ARBA00047953"/>
    </source>
</evidence>
<feature type="region of interest" description="C-terminal hotdog fold" evidence="49">
    <location>
        <begin position="998"/>
        <end position="1127"/>
    </location>
</feature>
<comment type="catalytic activity">
    <reaction evidence="45">
        <text>3-oxooctanoyl-[ACP] + NADPH + H(+) = (3R)-hydroxyoctanoyl-[ACP] + NADP(+)</text>
        <dbReference type="Rhea" id="RHEA:41840"/>
        <dbReference type="Rhea" id="RHEA-COMP:9633"/>
        <dbReference type="Rhea" id="RHEA-COMP:9634"/>
        <dbReference type="ChEBI" id="CHEBI:15378"/>
        <dbReference type="ChEBI" id="CHEBI:57783"/>
        <dbReference type="ChEBI" id="CHEBI:58349"/>
        <dbReference type="ChEBI" id="CHEBI:78460"/>
        <dbReference type="ChEBI" id="CHEBI:78461"/>
    </reaction>
    <physiologicalReaction direction="left-to-right" evidence="45">
        <dbReference type="Rhea" id="RHEA:41841"/>
    </physiologicalReaction>
</comment>
<evidence type="ECO:0000256" key="9">
    <source>
        <dbReference type="ARBA" id="ARBA00023332"/>
    </source>
</evidence>
<dbReference type="Gene3D" id="3.40.50.720">
    <property type="entry name" value="NAD(P)-binding Rossmann-like Domain"/>
    <property type="match status" value="1"/>
</dbReference>
<dbReference type="Gene3D" id="3.40.50.1820">
    <property type="entry name" value="alpha/beta hydrolase"/>
    <property type="match status" value="1"/>
</dbReference>
<comment type="catalytic activity">
    <reaction evidence="16">
        <text>(3R)-hydroxyhexadecanoyl-[ACP] = (2E)-hexadecenoyl-[ACP] + H2O</text>
        <dbReference type="Rhea" id="RHEA:41908"/>
        <dbReference type="Rhea" id="RHEA-COMP:9650"/>
        <dbReference type="Rhea" id="RHEA-COMP:9651"/>
        <dbReference type="ChEBI" id="CHEBI:15377"/>
        <dbReference type="ChEBI" id="CHEBI:78480"/>
        <dbReference type="ChEBI" id="CHEBI:78481"/>
    </reaction>
    <physiologicalReaction direction="left-to-right" evidence="16">
        <dbReference type="Rhea" id="RHEA:41909"/>
    </physiologicalReaction>
</comment>
<keyword evidence="8" id="KW-0511">Multifunctional enzyme</keyword>
<comment type="catalytic activity">
    <reaction evidence="10">
        <text>(3R)-hydroxydodecanoyl-[ACP] = (2E)-dodecenoyl-[ACP] + H2O</text>
        <dbReference type="Rhea" id="RHEA:41876"/>
        <dbReference type="Rhea" id="RHEA-COMP:9642"/>
        <dbReference type="Rhea" id="RHEA-COMP:9643"/>
        <dbReference type="ChEBI" id="CHEBI:15377"/>
        <dbReference type="ChEBI" id="CHEBI:78470"/>
        <dbReference type="ChEBI" id="CHEBI:78472"/>
    </reaction>
    <physiologicalReaction direction="left-to-right" evidence="10">
        <dbReference type="Rhea" id="RHEA:41877"/>
    </physiologicalReaction>
</comment>
<dbReference type="InParanoid" id="E2B583"/>
<comment type="catalytic activity">
    <reaction evidence="42">
        <text>(2E)-tetradecenoyl-[ACP] + NADPH + H(+) = tetradecanoyl-[ACP] + NADP(+)</text>
        <dbReference type="Rhea" id="RHEA:41896"/>
        <dbReference type="Rhea" id="RHEA-COMP:9647"/>
        <dbReference type="Rhea" id="RHEA-COMP:9648"/>
        <dbReference type="ChEBI" id="CHEBI:15378"/>
        <dbReference type="ChEBI" id="CHEBI:57783"/>
        <dbReference type="ChEBI" id="CHEBI:58349"/>
        <dbReference type="ChEBI" id="CHEBI:78475"/>
        <dbReference type="ChEBI" id="CHEBI:78477"/>
    </reaction>
    <physiologicalReaction direction="left-to-right" evidence="42">
        <dbReference type="Rhea" id="RHEA:41897"/>
    </physiologicalReaction>
</comment>
<evidence type="ECO:0000256" key="46">
    <source>
        <dbReference type="ARBA" id="ARBA00049449"/>
    </source>
</evidence>
<evidence type="ECO:0000256" key="17">
    <source>
        <dbReference type="ARBA" id="ARBA00023402"/>
    </source>
</evidence>
<dbReference type="GO" id="GO:0004316">
    <property type="term" value="F:3-oxoacyl-[acyl-carrier-protein] reductase (NADPH) activity"/>
    <property type="evidence" value="ECO:0007669"/>
    <property type="project" value="UniProtKB-EC"/>
</dbReference>
<comment type="catalytic activity">
    <reaction evidence="29">
        <text>acetyl-[ACP] + malonyl-[ACP] + H(+) = 3-oxobutanoyl-[ACP] + holo-[ACP] + CO2</text>
        <dbReference type="Rhea" id="RHEA:41800"/>
        <dbReference type="Rhea" id="RHEA-COMP:9621"/>
        <dbReference type="Rhea" id="RHEA-COMP:9623"/>
        <dbReference type="Rhea" id="RHEA-COMP:9625"/>
        <dbReference type="Rhea" id="RHEA-COMP:9685"/>
        <dbReference type="ChEBI" id="CHEBI:15378"/>
        <dbReference type="ChEBI" id="CHEBI:16526"/>
        <dbReference type="ChEBI" id="CHEBI:64479"/>
        <dbReference type="ChEBI" id="CHEBI:78446"/>
        <dbReference type="ChEBI" id="CHEBI:78449"/>
        <dbReference type="ChEBI" id="CHEBI:78450"/>
    </reaction>
    <physiologicalReaction direction="left-to-right" evidence="29">
        <dbReference type="Rhea" id="RHEA:41801"/>
    </physiologicalReaction>
</comment>
<comment type="catalytic activity">
    <reaction evidence="24">
        <text>(2E)-butenoyl-[ACP] + NADPH + H(+) = butanoyl-[ACP] + NADP(+)</text>
        <dbReference type="Rhea" id="RHEA:41812"/>
        <dbReference type="Rhea" id="RHEA-COMP:9627"/>
        <dbReference type="Rhea" id="RHEA-COMP:9628"/>
        <dbReference type="ChEBI" id="CHEBI:15378"/>
        <dbReference type="ChEBI" id="CHEBI:57783"/>
        <dbReference type="ChEBI" id="CHEBI:58349"/>
        <dbReference type="ChEBI" id="CHEBI:78453"/>
        <dbReference type="ChEBI" id="CHEBI:78454"/>
    </reaction>
    <physiologicalReaction direction="left-to-right" evidence="24">
        <dbReference type="Rhea" id="RHEA:41813"/>
    </physiologicalReaction>
</comment>
<comment type="catalytic activity">
    <reaction evidence="39">
        <text>3-oxotetradecanoyl-[ACP] + NADPH + H(+) = (3R)-hydroxytetradecanoyl-[ACP] + NADP(+)</text>
        <dbReference type="Rhea" id="RHEA:41888"/>
        <dbReference type="Rhea" id="RHEA-COMP:9645"/>
        <dbReference type="Rhea" id="RHEA-COMP:9646"/>
        <dbReference type="ChEBI" id="CHEBI:15378"/>
        <dbReference type="ChEBI" id="CHEBI:57783"/>
        <dbReference type="ChEBI" id="CHEBI:58349"/>
        <dbReference type="ChEBI" id="CHEBI:78473"/>
        <dbReference type="ChEBI" id="CHEBI:78474"/>
    </reaction>
    <physiologicalReaction direction="left-to-right" evidence="39">
        <dbReference type="Rhea" id="RHEA:41889"/>
    </physiologicalReaction>
</comment>
<evidence type="ECO:0000256" key="10">
    <source>
        <dbReference type="ARBA" id="ARBA00023351"/>
    </source>
</evidence>
<feature type="domain" description="Ketosynthase family 3 (KS3)" evidence="50">
    <location>
        <begin position="18"/>
        <end position="423"/>
    </location>
</feature>
<dbReference type="Pfam" id="PF13602">
    <property type="entry name" value="ADH_zinc_N_2"/>
    <property type="match status" value="1"/>
</dbReference>
<dbReference type="PhylomeDB" id="E2B583"/>
<dbReference type="InterPro" id="IPR016036">
    <property type="entry name" value="Malonyl_transacylase_ACP-bd"/>
</dbReference>
<dbReference type="InterPro" id="IPR009081">
    <property type="entry name" value="PP-bd_ACP"/>
</dbReference>
<evidence type="ECO:0000256" key="36">
    <source>
        <dbReference type="ARBA" id="ARBA00048650"/>
    </source>
</evidence>
<dbReference type="Proteomes" id="UP000008237">
    <property type="component" value="Unassembled WGS sequence"/>
</dbReference>
<evidence type="ECO:0000256" key="34">
    <source>
        <dbReference type="ARBA" id="ARBA00048506"/>
    </source>
</evidence>
<evidence type="ECO:0000256" key="3">
    <source>
        <dbReference type="ARBA" id="ARBA00022553"/>
    </source>
</evidence>
<evidence type="ECO:0000256" key="31">
    <source>
        <dbReference type="ARBA" id="ARBA00048281"/>
    </source>
</evidence>
<dbReference type="OrthoDB" id="329835at2759"/>
<evidence type="ECO:0000256" key="5">
    <source>
        <dbReference type="ARBA" id="ARBA00022799"/>
    </source>
</evidence>
<dbReference type="GO" id="GO:0004315">
    <property type="term" value="F:3-oxoacyl-[acyl-carrier-protein] synthase activity"/>
    <property type="evidence" value="ECO:0007669"/>
    <property type="project" value="UniProtKB-EC"/>
</dbReference>
<evidence type="ECO:0000256" key="25">
    <source>
        <dbReference type="ARBA" id="ARBA00047578"/>
    </source>
</evidence>